<organism evidence="2 3">
    <name type="scientific">Coniophora puteana (strain RWD-64-598)</name>
    <name type="common">Brown rot fungus</name>
    <dbReference type="NCBI Taxonomy" id="741705"/>
    <lineage>
        <taxon>Eukaryota</taxon>
        <taxon>Fungi</taxon>
        <taxon>Dikarya</taxon>
        <taxon>Basidiomycota</taxon>
        <taxon>Agaricomycotina</taxon>
        <taxon>Agaricomycetes</taxon>
        <taxon>Agaricomycetidae</taxon>
        <taxon>Boletales</taxon>
        <taxon>Coniophorineae</taxon>
        <taxon>Coniophoraceae</taxon>
        <taxon>Coniophora</taxon>
    </lineage>
</organism>
<protein>
    <submittedName>
        <fullName evidence="2">Uncharacterized protein</fullName>
    </submittedName>
</protein>
<feature type="region of interest" description="Disordered" evidence="1">
    <location>
        <begin position="1"/>
        <end position="100"/>
    </location>
</feature>
<dbReference type="EMBL" id="JH711584">
    <property type="protein sequence ID" value="EIW77188.1"/>
    <property type="molecule type" value="Genomic_DNA"/>
</dbReference>
<accession>A0A5M3MD87</accession>
<feature type="compositionally biased region" description="Basic and acidic residues" evidence="1">
    <location>
        <begin position="1232"/>
        <end position="1249"/>
    </location>
</feature>
<feature type="compositionally biased region" description="Low complexity" evidence="1">
    <location>
        <begin position="1087"/>
        <end position="1108"/>
    </location>
</feature>
<feature type="region of interest" description="Disordered" evidence="1">
    <location>
        <begin position="1046"/>
        <end position="1135"/>
    </location>
</feature>
<feature type="compositionally biased region" description="Basic and acidic residues" evidence="1">
    <location>
        <begin position="477"/>
        <end position="493"/>
    </location>
</feature>
<dbReference type="KEGG" id="cput:CONPUDRAFT_168178"/>
<dbReference type="OMA" id="WTKEDWK"/>
<feature type="compositionally biased region" description="Low complexity" evidence="1">
    <location>
        <begin position="548"/>
        <end position="563"/>
    </location>
</feature>
<comment type="caution">
    <text evidence="2">The sequence shown here is derived from an EMBL/GenBank/DDBJ whole genome shotgun (WGS) entry which is preliminary data.</text>
</comment>
<feature type="compositionally biased region" description="Low complexity" evidence="1">
    <location>
        <begin position="1199"/>
        <end position="1208"/>
    </location>
</feature>
<evidence type="ECO:0000313" key="2">
    <source>
        <dbReference type="EMBL" id="EIW77188.1"/>
    </source>
</evidence>
<feature type="compositionally biased region" description="Low complexity" evidence="1">
    <location>
        <begin position="12"/>
        <end position="26"/>
    </location>
</feature>
<feature type="region of interest" description="Disordered" evidence="1">
    <location>
        <begin position="731"/>
        <end position="811"/>
    </location>
</feature>
<dbReference type="Proteomes" id="UP000053558">
    <property type="component" value="Unassembled WGS sequence"/>
</dbReference>
<gene>
    <name evidence="2" type="ORF">CONPUDRAFT_168178</name>
</gene>
<feature type="compositionally biased region" description="Polar residues" evidence="1">
    <location>
        <begin position="132"/>
        <end position="142"/>
    </location>
</feature>
<feature type="compositionally biased region" description="Basic residues" evidence="1">
    <location>
        <begin position="72"/>
        <end position="82"/>
    </location>
</feature>
<feature type="region of interest" description="Disordered" evidence="1">
    <location>
        <begin position="658"/>
        <end position="708"/>
    </location>
</feature>
<feature type="region of interest" description="Disordered" evidence="1">
    <location>
        <begin position="127"/>
        <end position="582"/>
    </location>
</feature>
<reference evidence="3" key="1">
    <citation type="journal article" date="2012" name="Science">
        <title>The Paleozoic origin of enzymatic lignin decomposition reconstructed from 31 fungal genomes.</title>
        <authorList>
            <person name="Floudas D."/>
            <person name="Binder M."/>
            <person name="Riley R."/>
            <person name="Barry K."/>
            <person name="Blanchette R.A."/>
            <person name="Henrissat B."/>
            <person name="Martinez A.T."/>
            <person name="Otillar R."/>
            <person name="Spatafora J.W."/>
            <person name="Yadav J.S."/>
            <person name="Aerts A."/>
            <person name="Benoit I."/>
            <person name="Boyd A."/>
            <person name="Carlson A."/>
            <person name="Copeland A."/>
            <person name="Coutinho P.M."/>
            <person name="de Vries R.P."/>
            <person name="Ferreira P."/>
            <person name="Findley K."/>
            <person name="Foster B."/>
            <person name="Gaskell J."/>
            <person name="Glotzer D."/>
            <person name="Gorecki P."/>
            <person name="Heitman J."/>
            <person name="Hesse C."/>
            <person name="Hori C."/>
            <person name="Igarashi K."/>
            <person name="Jurgens J.A."/>
            <person name="Kallen N."/>
            <person name="Kersten P."/>
            <person name="Kohler A."/>
            <person name="Kuees U."/>
            <person name="Kumar T.K.A."/>
            <person name="Kuo A."/>
            <person name="LaButti K."/>
            <person name="Larrondo L.F."/>
            <person name="Lindquist E."/>
            <person name="Ling A."/>
            <person name="Lombard V."/>
            <person name="Lucas S."/>
            <person name="Lundell T."/>
            <person name="Martin R."/>
            <person name="McLaughlin D.J."/>
            <person name="Morgenstern I."/>
            <person name="Morin E."/>
            <person name="Murat C."/>
            <person name="Nagy L.G."/>
            <person name="Nolan M."/>
            <person name="Ohm R.A."/>
            <person name="Patyshakuliyeva A."/>
            <person name="Rokas A."/>
            <person name="Ruiz-Duenas F.J."/>
            <person name="Sabat G."/>
            <person name="Salamov A."/>
            <person name="Samejima M."/>
            <person name="Schmutz J."/>
            <person name="Slot J.C."/>
            <person name="St John F."/>
            <person name="Stenlid J."/>
            <person name="Sun H."/>
            <person name="Sun S."/>
            <person name="Syed K."/>
            <person name="Tsang A."/>
            <person name="Wiebenga A."/>
            <person name="Young D."/>
            <person name="Pisabarro A."/>
            <person name="Eastwood D.C."/>
            <person name="Martin F."/>
            <person name="Cullen D."/>
            <person name="Grigoriev I.V."/>
            <person name="Hibbett D.S."/>
        </authorList>
    </citation>
    <scope>NUCLEOTIDE SEQUENCE [LARGE SCALE GENOMIC DNA]</scope>
    <source>
        <strain evidence="3">RWD-64-598 SS2</strain>
    </source>
</reference>
<feature type="compositionally biased region" description="Basic and acidic residues" evidence="1">
    <location>
        <begin position="304"/>
        <end position="314"/>
    </location>
</feature>
<feature type="compositionally biased region" description="Basic and acidic residues" evidence="1">
    <location>
        <begin position="1167"/>
        <end position="1181"/>
    </location>
</feature>
<feature type="compositionally biased region" description="Low complexity" evidence="1">
    <location>
        <begin position="738"/>
        <end position="755"/>
    </location>
</feature>
<feature type="region of interest" description="Disordered" evidence="1">
    <location>
        <begin position="1150"/>
        <end position="1345"/>
    </location>
</feature>
<name>A0A5M3MD87_CONPW</name>
<feature type="region of interest" description="Disordered" evidence="1">
    <location>
        <begin position="1001"/>
        <end position="1026"/>
    </location>
</feature>
<feature type="compositionally biased region" description="Basic and acidic residues" evidence="1">
    <location>
        <begin position="854"/>
        <end position="873"/>
    </location>
</feature>
<dbReference type="RefSeq" id="XP_007772605.1">
    <property type="nucleotide sequence ID" value="XM_007774415.1"/>
</dbReference>
<feature type="region of interest" description="Disordered" evidence="1">
    <location>
        <begin position="824"/>
        <end position="879"/>
    </location>
</feature>
<feature type="compositionally biased region" description="Pro residues" evidence="1">
    <location>
        <begin position="233"/>
        <end position="243"/>
    </location>
</feature>
<feature type="compositionally biased region" description="Basic and acidic residues" evidence="1">
    <location>
        <begin position="827"/>
        <end position="843"/>
    </location>
</feature>
<feature type="compositionally biased region" description="Basic and acidic residues" evidence="1">
    <location>
        <begin position="391"/>
        <end position="406"/>
    </location>
</feature>
<dbReference type="OrthoDB" id="3258279at2759"/>
<feature type="compositionally biased region" description="Low complexity" evidence="1">
    <location>
        <begin position="256"/>
        <end position="267"/>
    </location>
</feature>
<feature type="compositionally biased region" description="Basic and acidic residues" evidence="1">
    <location>
        <begin position="419"/>
        <end position="439"/>
    </location>
</feature>
<feature type="compositionally biased region" description="Polar residues" evidence="1">
    <location>
        <begin position="1151"/>
        <end position="1166"/>
    </location>
</feature>
<feature type="compositionally biased region" description="Low complexity" evidence="1">
    <location>
        <begin position="658"/>
        <end position="669"/>
    </location>
</feature>
<dbReference type="GeneID" id="19205936"/>
<proteinExistence type="predicted"/>
<sequence>MPSRRTVSPADATPRASTSRSAAASTIKRRTTRPGTVLKVKTEPPDFAKLLSATPEPPSPTEDIMLLSGSPRKSKTKTRTKVTHGNTGTRRTRFDSTAPDSELDIRNFDLDAFSPLQGQALSRLEADYPRLQTLSPNPTVTPRPSAATPRVSKSSKRKTAHRSPAAHLLHTPFKTNQPNFDKLLSATPEPPSPGEDPMLLSSKPKRKKRRERATPTPSPRHTSSSLPAYHESPPSPTPTPTPSVAPSDAIPLSAAPYPSTSSYTNSSPLPPAFAIPSPDAVDADAGWSDDQVDDHATPRGYNHTHADVDADVNRDATAADGEGTGEYTGRYTTVRVPLSAEPPSPASAGKERVDEWGRPPSPFPYRLRMESMSPRSSVPEDVQEMQMDGVLVEHRQEHHQEQEHHQGQGQEQGQRSVRRRTERELQKARERQRERERESAVPTPSNVRYDHDIFRSGARKKKSRAQAEVESMDIDPPEPRLEAHEDAEIHEVTAEEADAEIDALKLTTPDQDAHDMDALGDESPSATMVEEDANGNGNGHDRPPGKPASSSSASMSSTSTAYTRYQHSKSPPKSNGFAASVTKTPGNANASLTFSTSYASAKTPATTARKRRLSRLELLRTPGSSTVLEGSSIRDILQSKTFPWRSAPVEREFPRLGEVGEVEAAAEAVAEGEAEREEQLEEEEEEDESGDETPFEDDDVIKITSGDPHAAARAAAILRLHDYDCLLAARAKSRGKSRGSSVGSSSRPSSRLSTGNGASGDGTRRRRSIAEGGIVKRPRPSLPATAQTNGFSANARRRVTLGDVPRGGGDSELLMSEVEEFVQDPRFLLEHSPRKPRASDRRSFGTARGSSRSGSDEIEKEREKEKEKERAEPRAPSNRWTKDDWKCLEWCLREELAALPSTSVVQSVLDKVAPEDVVERFVAEQGGSEGLSQRGATWTFDDMLLRVEALRKKKENKVAQAGAGAGTDAFLAAAGLLSPTSTSFTSLTPTALRANSAAAFPSTDDALYGPGPEPGDAGLPNGNTLSEAGQSLYARLLDEAQRLEDAGTETTPVPEVLPPSSIAFPSPEPDPDPRAEPEPEPEPEPPASASASSSTSASGSASRSASAEEAGEDETPREHAHELNPHAQALPRQSFPGKVKGVLFSYLPSFSRGSSKVSVADSQDTVTADKDRHNGTDKDKGPSGMNPLPPPPEDRLARARAAAATPARKPIEPARIPSVQLAHASPTRKKQRDAAARRKEARRLVELRHVPAAPQPHLARTNAKQPPAPAPLQLQRRARTSSGASVKDLVRCFEDVNTASVGEDKRAGSRAGTYSRPGSAASGVRPRSAMSMKAGANGKRPVWKP</sequence>
<feature type="compositionally biased region" description="Acidic residues" evidence="1">
    <location>
        <begin position="670"/>
        <end position="699"/>
    </location>
</feature>
<evidence type="ECO:0000313" key="3">
    <source>
        <dbReference type="Proteomes" id="UP000053558"/>
    </source>
</evidence>
<evidence type="ECO:0000256" key="1">
    <source>
        <dbReference type="SAM" id="MobiDB-lite"/>
    </source>
</evidence>
<feature type="compositionally biased region" description="Basic and acidic residues" evidence="1">
    <location>
        <begin position="1114"/>
        <end position="1124"/>
    </location>
</feature>
<keyword evidence="3" id="KW-1185">Reference proteome</keyword>